<protein>
    <submittedName>
        <fullName evidence="7">Uu.00g012150.m01.CDS01</fullName>
    </submittedName>
</protein>
<keyword evidence="8" id="KW-1185">Reference proteome</keyword>
<dbReference type="PANTHER" id="PTHR45649:SF2">
    <property type="entry name" value="ACID PERMEASE, PUTATIVE-RELATED"/>
    <property type="match status" value="1"/>
</dbReference>
<feature type="transmembrane region" description="Helical" evidence="6">
    <location>
        <begin position="179"/>
        <end position="199"/>
    </location>
</feature>
<dbReference type="GO" id="GO:0016020">
    <property type="term" value="C:membrane"/>
    <property type="evidence" value="ECO:0007669"/>
    <property type="project" value="UniProtKB-SubCell"/>
</dbReference>
<gene>
    <name evidence="7" type="ORF">KHLLAP_LOCUS13564</name>
</gene>
<evidence type="ECO:0000313" key="8">
    <source>
        <dbReference type="Proteomes" id="UP001295740"/>
    </source>
</evidence>
<feature type="transmembrane region" description="Helical" evidence="6">
    <location>
        <begin position="56"/>
        <end position="77"/>
    </location>
</feature>
<dbReference type="GO" id="GO:0006865">
    <property type="term" value="P:amino acid transport"/>
    <property type="evidence" value="ECO:0007669"/>
    <property type="project" value="InterPro"/>
</dbReference>
<keyword evidence="2" id="KW-0813">Transport</keyword>
<feature type="transmembrane region" description="Helical" evidence="6">
    <location>
        <begin position="211"/>
        <end position="229"/>
    </location>
</feature>
<dbReference type="InterPro" id="IPR004840">
    <property type="entry name" value="Amino_acid_permease_CS"/>
</dbReference>
<name>A0AAI8VXW2_9PEZI</name>
<keyword evidence="3 6" id="KW-0812">Transmembrane</keyword>
<feature type="transmembrane region" description="Helical" evidence="6">
    <location>
        <begin position="289"/>
        <end position="309"/>
    </location>
</feature>
<dbReference type="EMBL" id="CAUWAG010000020">
    <property type="protein sequence ID" value="CAJ2513096.1"/>
    <property type="molecule type" value="Genomic_DNA"/>
</dbReference>
<feature type="transmembrane region" description="Helical" evidence="6">
    <location>
        <begin position="89"/>
        <end position="114"/>
    </location>
</feature>
<dbReference type="PANTHER" id="PTHR45649">
    <property type="entry name" value="AMINO-ACID PERMEASE BAT1"/>
    <property type="match status" value="1"/>
</dbReference>
<feature type="transmembrane region" description="Helical" evidence="6">
    <location>
        <begin position="342"/>
        <end position="363"/>
    </location>
</feature>
<reference evidence="7" key="1">
    <citation type="submission" date="2023-10" db="EMBL/GenBank/DDBJ databases">
        <authorList>
            <person name="Hackl T."/>
        </authorList>
    </citation>
    <scope>NUCLEOTIDE SEQUENCE</scope>
</reference>
<dbReference type="Proteomes" id="UP001295740">
    <property type="component" value="Unassembled WGS sequence"/>
</dbReference>
<proteinExistence type="predicted"/>
<feature type="transmembrane region" description="Helical" evidence="6">
    <location>
        <begin position="135"/>
        <end position="159"/>
    </location>
</feature>
<dbReference type="PROSITE" id="PS00218">
    <property type="entry name" value="AMINO_ACID_PERMEASE_1"/>
    <property type="match status" value="1"/>
</dbReference>
<dbReference type="PIRSF" id="PIRSF006060">
    <property type="entry name" value="AA_transporter"/>
    <property type="match status" value="1"/>
</dbReference>
<evidence type="ECO:0000256" key="3">
    <source>
        <dbReference type="ARBA" id="ARBA00022692"/>
    </source>
</evidence>
<sequence>MKTTEIKLSAAGMLAPIGDEDEGRVEVVNKYLGTQDDRLDMDRLGKVQKLRRNFRFLSIVGFSAVLGSTWEWALVVAGISTVNGGPAGAIWLFLIVCFGMFFVTLSMAEMALMAPTSGGQYHWVSEFAPKKFQKIASYVVGWLCVLGWQGAMASSMFAAAQQFEALIALNIPTYSIHGWHGTLLSIAIALLAIVFNTVLVRKLRIFEGIALVLHGFGFIAFMVVLWLLSPRSDVGQTWTDFQDNTGWGNPGLATLVGILGPIVTLVGGDSVCHLSEELRDASWVLPRSVVVSAIVNYGLGFIMTVTIMMTRGDLETVMETNTGQVYVQVVINATRSRVGTSILTAAVAVLLVFCSSNSVTTASRQLFAFSRDKGLPFSKWISTVSVPFAPG</sequence>
<keyword evidence="5 6" id="KW-0472">Membrane</keyword>
<evidence type="ECO:0000256" key="5">
    <source>
        <dbReference type="ARBA" id="ARBA00023136"/>
    </source>
</evidence>
<evidence type="ECO:0000256" key="6">
    <source>
        <dbReference type="SAM" id="Phobius"/>
    </source>
</evidence>
<dbReference type="Pfam" id="PF13520">
    <property type="entry name" value="AA_permease_2"/>
    <property type="match status" value="1"/>
</dbReference>
<keyword evidence="4 6" id="KW-1133">Transmembrane helix</keyword>
<dbReference type="GO" id="GO:0022857">
    <property type="term" value="F:transmembrane transporter activity"/>
    <property type="evidence" value="ECO:0007669"/>
    <property type="project" value="InterPro"/>
</dbReference>
<evidence type="ECO:0000256" key="4">
    <source>
        <dbReference type="ARBA" id="ARBA00022989"/>
    </source>
</evidence>
<comment type="caution">
    <text evidence="7">The sequence shown here is derived from an EMBL/GenBank/DDBJ whole genome shotgun (WGS) entry which is preliminary data.</text>
</comment>
<dbReference type="AlphaFoldDB" id="A0AAI8VXW2"/>
<organism evidence="7 8">
    <name type="scientific">Anthostomella pinea</name>
    <dbReference type="NCBI Taxonomy" id="933095"/>
    <lineage>
        <taxon>Eukaryota</taxon>
        <taxon>Fungi</taxon>
        <taxon>Dikarya</taxon>
        <taxon>Ascomycota</taxon>
        <taxon>Pezizomycotina</taxon>
        <taxon>Sordariomycetes</taxon>
        <taxon>Xylariomycetidae</taxon>
        <taxon>Xylariales</taxon>
        <taxon>Xylariaceae</taxon>
        <taxon>Anthostomella</taxon>
    </lineage>
</organism>
<dbReference type="InterPro" id="IPR002293">
    <property type="entry name" value="AA/rel_permease1"/>
</dbReference>
<accession>A0AAI8VXW2</accession>
<comment type="subcellular location">
    <subcellularLocation>
        <location evidence="1">Membrane</location>
        <topology evidence="1">Multi-pass membrane protein</topology>
    </subcellularLocation>
</comment>
<feature type="transmembrane region" description="Helical" evidence="6">
    <location>
        <begin position="249"/>
        <end position="268"/>
    </location>
</feature>
<evidence type="ECO:0000256" key="2">
    <source>
        <dbReference type="ARBA" id="ARBA00022448"/>
    </source>
</evidence>
<evidence type="ECO:0000313" key="7">
    <source>
        <dbReference type="EMBL" id="CAJ2513096.1"/>
    </source>
</evidence>
<dbReference type="Gene3D" id="1.20.1740.10">
    <property type="entry name" value="Amino acid/polyamine transporter I"/>
    <property type="match status" value="1"/>
</dbReference>
<evidence type="ECO:0000256" key="1">
    <source>
        <dbReference type="ARBA" id="ARBA00004141"/>
    </source>
</evidence>